<dbReference type="Proteomes" id="UP001055955">
    <property type="component" value="Chromosome"/>
</dbReference>
<organism evidence="1 2">
    <name type="scientific">Candidatus Comchoanobacter bicostacola</name>
    <dbReference type="NCBI Taxonomy" id="2919598"/>
    <lineage>
        <taxon>Bacteria</taxon>
        <taxon>Pseudomonadati</taxon>
        <taxon>Pseudomonadota</taxon>
        <taxon>Gammaproteobacteria</taxon>
        <taxon>Candidatus Comchoanobacterales</taxon>
        <taxon>Candidatus Comchoanobacteraceae</taxon>
        <taxon>Candidatus Comchoanobacter</taxon>
    </lineage>
</organism>
<name>A0ABY5DK27_9GAMM</name>
<proteinExistence type="predicted"/>
<sequence length="168" mass="19213">MFILPHHPEILSFLEKHEGKTLYISTTPSSLTQHVVICSKGLQCIAYHPSPSLTLTLDLLSKKPKLLPKIKFSGDAGLAIDIKKLIKSTPILWEDLLASYLPHTIFSSGQLLKSFLKKSCSGVQQEGYHRTRHYLDEHQLAVTHREHNNQHEEIMQLHHKIKQINKQN</sequence>
<dbReference type="RefSeq" id="WP_258568627.1">
    <property type="nucleotide sequence ID" value="NZ_CP092900.1"/>
</dbReference>
<gene>
    <name evidence="1" type="ORF">MMH89_01560</name>
</gene>
<dbReference type="EMBL" id="CP092900">
    <property type="protein sequence ID" value="UTC24838.1"/>
    <property type="molecule type" value="Genomic_DNA"/>
</dbReference>
<reference evidence="1 2" key="1">
    <citation type="journal article" date="2022" name="Nat. Microbiol.">
        <title>The microbiome of a bacterivorous marine choanoflagellate contains a resource-demanding obligate bacterial associate.</title>
        <authorList>
            <person name="Needham D.M."/>
            <person name="Poirier C."/>
            <person name="Bachy C."/>
            <person name="George E.E."/>
            <person name="Wilken S."/>
            <person name="Yung C.C.M."/>
            <person name="Limardo A.J."/>
            <person name="Morando M."/>
            <person name="Sudek L."/>
            <person name="Malmstrom R.R."/>
            <person name="Keeling P.J."/>
            <person name="Santoro A.E."/>
            <person name="Worden A.Z."/>
        </authorList>
    </citation>
    <scope>NUCLEOTIDE SEQUENCE [LARGE SCALE GENOMIC DNA]</scope>
    <source>
        <strain evidence="1 2">Comchoano-1</strain>
    </source>
</reference>
<evidence type="ECO:0000313" key="1">
    <source>
        <dbReference type="EMBL" id="UTC24838.1"/>
    </source>
</evidence>
<keyword evidence="2" id="KW-1185">Reference proteome</keyword>
<evidence type="ECO:0000313" key="2">
    <source>
        <dbReference type="Proteomes" id="UP001055955"/>
    </source>
</evidence>
<protein>
    <submittedName>
        <fullName evidence="1">Uncharacterized protein</fullName>
    </submittedName>
</protein>
<accession>A0ABY5DK27</accession>